<protein>
    <recommendedName>
        <fullName evidence="1">F-box domain-containing protein</fullName>
    </recommendedName>
</protein>
<organism evidence="2 3">
    <name type="scientific">Linum trigynum</name>
    <dbReference type="NCBI Taxonomy" id="586398"/>
    <lineage>
        <taxon>Eukaryota</taxon>
        <taxon>Viridiplantae</taxon>
        <taxon>Streptophyta</taxon>
        <taxon>Embryophyta</taxon>
        <taxon>Tracheophyta</taxon>
        <taxon>Spermatophyta</taxon>
        <taxon>Magnoliopsida</taxon>
        <taxon>eudicotyledons</taxon>
        <taxon>Gunneridae</taxon>
        <taxon>Pentapetalae</taxon>
        <taxon>rosids</taxon>
        <taxon>fabids</taxon>
        <taxon>Malpighiales</taxon>
        <taxon>Linaceae</taxon>
        <taxon>Linum</taxon>
    </lineage>
</organism>
<dbReference type="EMBL" id="OZ034821">
    <property type="protein sequence ID" value="CAL1405289.1"/>
    <property type="molecule type" value="Genomic_DNA"/>
</dbReference>
<feature type="domain" description="F-box" evidence="1">
    <location>
        <begin position="29"/>
        <end position="63"/>
    </location>
</feature>
<evidence type="ECO:0000313" key="2">
    <source>
        <dbReference type="EMBL" id="CAL1405289.1"/>
    </source>
</evidence>
<dbReference type="InterPro" id="IPR055294">
    <property type="entry name" value="FBL60-like"/>
</dbReference>
<dbReference type="InterPro" id="IPR036047">
    <property type="entry name" value="F-box-like_dom_sf"/>
</dbReference>
<dbReference type="Pfam" id="PF00646">
    <property type="entry name" value="F-box"/>
    <property type="match status" value="1"/>
</dbReference>
<reference evidence="2 3" key="1">
    <citation type="submission" date="2024-04" db="EMBL/GenBank/DDBJ databases">
        <authorList>
            <person name="Fracassetti M."/>
        </authorList>
    </citation>
    <scope>NUCLEOTIDE SEQUENCE [LARGE SCALE GENOMIC DNA]</scope>
</reference>
<name>A0AAV2G3S0_9ROSI</name>
<gene>
    <name evidence="2" type="ORF">LTRI10_LOCUS45083</name>
</gene>
<dbReference type="PANTHER" id="PTHR31293:SF12">
    <property type="entry name" value="RNI-LIKE SUPERFAMILY PROTEIN"/>
    <property type="match status" value="1"/>
</dbReference>
<proteinExistence type="predicted"/>
<dbReference type="SUPFAM" id="SSF81383">
    <property type="entry name" value="F-box domain"/>
    <property type="match status" value="1"/>
</dbReference>
<dbReference type="InterPro" id="IPR053781">
    <property type="entry name" value="F-box_AtFBL13-like"/>
</dbReference>
<dbReference type="Gene3D" id="1.20.1280.50">
    <property type="match status" value="1"/>
</dbReference>
<sequence length="102" mass="11564">MTERARAAAVAASQYQRCLKRSDEPSDRISELHDEILCHILSFLTLKQAAATSVLSSRWRYLWHPYIASTLMLQPPMREELDFHSCLLGLGPQHIADGAKEN</sequence>
<dbReference type="Proteomes" id="UP001497516">
    <property type="component" value="Chromosome 8"/>
</dbReference>
<accession>A0AAV2G3S0</accession>
<dbReference type="InterPro" id="IPR001810">
    <property type="entry name" value="F-box_dom"/>
</dbReference>
<dbReference type="PANTHER" id="PTHR31293">
    <property type="entry name" value="RNI-LIKE SUPERFAMILY PROTEIN"/>
    <property type="match status" value="1"/>
</dbReference>
<evidence type="ECO:0000313" key="3">
    <source>
        <dbReference type="Proteomes" id="UP001497516"/>
    </source>
</evidence>
<evidence type="ECO:0000259" key="1">
    <source>
        <dbReference type="Pfam" id="PF00646"/>
    </source>
</evidence>
<dbReference type="AlphaFoldDB" id="A0AAV2G3S0"/>
<keyword evidence="3" id="KW-1185">Reference proteome</keyword>
<dbReference type="CDD" id="cd22160">
    <property type="entry name" value="F-box_AtFBL13-like"/>
    <property type="match status" value="1"/>
</dbReference>